<dbReference type="EMBL" id="SOAY01000010">
    <property type="protein sequence ID" value="TDT46631.1"/>
    <property type="molecule type" value="Genomic_DNA"/>
</dbReference>
<accession>A0A4R7K6X0</accession>
<sequence>MAVYKSNFIIRIAGCIFIAIVNGENSNLKQYTTMKRELNIEEWNRAGHFKFFSQFSEPFHGVTVKVNCSKAYDYAKQSGNSFFLVYLHRTLKAANAITAFKYRIEEGKVFEYDHVHASPTIGRDNGTFGFSYVEYKDSFTEFRDAANKVIEVVKKSTGLELPDCGINVLHCSSMPWLDFTSVSHARHFEFADSCPKISFGKMTGEGEERTMPVSIHVHHALMDGYEVGLFAEEFQRLMSLEGEV</sequence>
<dbReference type="PANTHER" id="PTHR38474">
    <property type="entry name" value="SLR0299 PROTEIN"/>
    <property type="match status" value="1"/>
</dbReference>
<dbReference type="InterPro" id="IPR001707">
    <property type="entry name" value="Cmp_AcTrfase"/>
</dbReference>
<evidence type="ECO:0000313" key="2">
    <source>
        <dbReference type="Proteomes" id="UP000294749"/>
    </source>
</evidence>
<dbReference type="Gene3D" id="3.30.559.10">
    <property type="entry name" value="Chloramphenicol acetyltransferase-like domain"/>
    <property type="match status" value="1"/>
</dbReference>
<dbReference type="Proteomes" id="UP000294749">
    <property type="component" value="Unassembled WGS sequence"/>
</dbReference>
<name>A0A4R7K6X0_9FLAO</name>
<dbReference type="SUPFAM" id="SSF52777">
    <property type="entry name" value="CoA-dependent acyltransferases"/>
    <property type="match status" value="1"/>
</dbReference>
<protein>
    <submittedName>
        <fullName evidence="1">Chloramphenicol O-acetyltransferase type A</fullName>
    </submittedName>
</protein>
<keyword evidence="1" id="KW-0808">Transferase</keyword>
<dbReference type="GO" id="GO:0008811">
    <property type="term" value="F:chloramphenicol O-acetyltransferase activity"/>
    <property type="evidence" value="ECO:0007669"/>
    <property type="project" value="InterPro"/>
</dbReference>
<dbReference type="SMART" id="SM01059">
    <property type="entry name" value="CAT"/>
    <property type="match status" value="1"/>
</dbReference>
<comment type="caution">
    <text evidence="1">The sequence shown here is derived from an EMBL/GenBank/DDBJ whole genome shotgun (WGS) entry which is preliminary data.</text>
</comment>
<proteinExistence type="predicted"/>
<dbReference type="Pfam" id="PF00302">
    <property type="entry name" value="CAT"/>
    <property type="match status" value="1"/>
</dbReference>
<evidence type="ECO:0000313" key="1">
    <source>
        <dbReference type="EMBL" id="TDT46631.1"/>
    </source>
</evidence>
<organism evidence="1 2">
    <name type="scientific">Maribacter spongiicola</name>
    <dbReference type="NCBI Taxonomy" id="1206753"/>
    <lineage>
        <taxon>Bacteria</taxon>
        <taxon>Pseudomonadati</taxon>
        <taxon>Bacteroidota</taxon>
        <taxon>Flavobacteriia</taxon>
        <taxon>Flavobacteriales</taxon>
        <taxon>Flavobacteriaceae</taxon>
        <taxon>Maribacter</taxon>
    </lineage>
</organism>
<keyword evidence="2" id="KW-1185">Reference proteome</keyword>
<dbReference type="InterPro" id="IPR023213">
    <property type="entry name" value="CAT-like_dom_sf"/>
</dbReference>
<gene>
    <name evidence="1" type="ORF">CLV90_0686</name>
</gene>
<dbReference type="AlphaFoldDB" id="A0A4R7K6X0"/>
<dbReference type="PANTHER" id="PTHR38474:SF1">
    <property type="entry name" value="SLR0299 PROTEIN"/>
    <property type="match status" value="1"/>
</dbReference>
<reference evidence="1 2" key="1">
    <citation type="submission" date="2019-03" db="EMBL/GenBank/DDBJ databases">
        <title>Genomic Encyclopedia of Archaeal and Bacterial Type Strains, Phase II (KMG-II): from individual species to whole genera.</title>
        <authorList>
            <person name="Goeker M."/>
        </authorList>
    </citation>
    <scope>NUCLEOTIDE SEQUENCE [LARGE SCALE GENOMIC DNA]</scope>
    <source>
        <strain evidence="1 2">DSM 25233</strain>
    </source>
</reference>